<feature type="domain" description="Smr" evidence="2">
    <location>
        <begin position="80"/>
        <end position="160"/>
    </location>
</feature>
<accession>A0ABX3A5H2</accession>
<dbReference type="Proteomes" id="UP000094329">
    <property type="component" value="Unassembled WGS sequence"/>
</dbReference>
<keyword evidence="4" id="KW-1185">Reference proteome</keyword>
<dbReference type="PANTHER" id="PTHR35562:SF2">
    <property type="entry name" value="DNA ENDONUCLEASE SMRA-RELATED"/>
    <property type="match status" value="1"/>
</dbReference>
<dbReference type="SUPFAM" id="SSF160443">
    <property type="entry name" value="SMR domain-like"/>
    <property type="match status" value="1"/>
</dbReference>
<evidence type="ECO:0000313" key="4">
    <source>
        <dbReference type="Proteomes" id="UP000094329"/>
    </source>
</evidence>
<sequence>MQGIKPLQQTQAVINKKQPLPKKIKQPDFSNNDPEKEEFSDYALCQTVQANDLIDYYQEGMQHSVLAKLKRGKILAEDELDLHGYSIHQAKQQLKQFFDYCQNRQYQCIRIVHGKGKMSQEAPILKNKLNNWLRHSSRVLAFASAPKRFGGAGALHVLIKRKKNNLQDFNPL</sequence>
<evidence type="ECO:0000313" key="3">
    <source>
        <dbReference type="EMBL" id="ODN44111.1"/>
    </source>
</evidence>
<dbReference type="Pfam" id="PF01713">
    <property type="entry name" value="Smr"/>
    <property type="match status" value="1"/>
</dbReference>
<dbReference type="SMART" id="SM00463">
    <property type="entry name" value="SMR"/>
    <property type="match status" value="1"/>
</dbReference>
<dbReference type="InterPro" id="IPR036063">
    <property type="entry name" value="Smr_dom_sf"/>
</dbReference>
<name>A0ABX3A5H2_9GAMM</name>
<protein>
    <recommendedName>
        <fullName evidence="2">Smr domain-containing protein</fullName>
    </recommendedName>
</protein>
<dbReference type="PANTHER" id="PTHR35562">
    <property type="entry name" value="DNA ENDONUCLEASE SMRA-RELATED"/>
    <property type="match status" value="1"/>
</dbReference>
<comment type="caution">
    <text evidence="3">The sequence shown here is derived from an EMBL/GenBank/DDBJ whole genome shotgun (WGS) entry which is preliminary data.</text>
</comment>
<feature type="region of interest" description="Disordered" evidence="1">
    <location>
        <begin position="1"/>
        <end position="36"/>
    </location>
</feature>
<organism evidence="3 4">
    <name type="scientific">Piscirickettsia litoralis</name>
    <dbReference type="NCBI Taxonomy" id="1891921"/>
    <lineage>
        <taxon>Bacteria</taxon>
        <taxon>Pseudomonadati</taxon>
        <taxon>Pseudomonadota</taxon>
        <taxon>Gammaproteobacteria</taxon>
        <taxon>Thiotrichales</taxon>
        <taxon>Piscirickettsiaceae</taxon>
        <taxon>Piscirickettsia</taxon>
    </lineage>
</organism>
<gene>
    <name evidence="3" type="ORF">BGC07_14845</name>
</gene>
<dbReference type="EMBL" id="MDTU01000001">
    <property type="protein sequence ID" value="ODN44111.1"/>
    <property type="molecule type" value="Genomic_DNA"/>
</dbReference>
<evidence type="ECO:0000256" key="1">
    <source>
        <dbReference type="SAM" id="MobiDB-lite"/>
    </source>
</evidence>
<dbReference type="InterPro" id="IPR002625">
    <property type="entry name" value="Smr_dom"/>
</dbReference>
<dbReference type="Gene3D" id="3.30.1370.110">
    <property type="match status" value="1"/>
</dbReference>
<proteinExistence type="predicted"/>
<reference evidence="3 4" key="1">
    <citation type="submission" date="2016-08" db="EMBL/GenBank/DDBJ databases">
        <title>Draft genome sequence of Candidatus Piscirickettsia litoralis, from seawater.</title>
        <authorList>
            <person name="Wan X."/>
            <person name="Lee A.J."/>
            <person name="Hou S."/>
            <person name="Donachie S.P."/>
        </authorList>
    </citation>
    <scope>NUCLEOTIDE SEQUENCE [LARGE SCALE GENOMIC DNA]</scope>
    <source>
        <strain evidence="3 4">Y2</strain>
    </source>
</reference>
<dbReference type="PROSITE" id="PS50828">
    <property type="entry name" value="SMR"/>
    <property type="match status" value="1"/>
</dbReference>
<evidence type="ECO:0000259" key="2">
    <source>
        <dbReference type="PROSITE" id="PS50828"/>
    </source>
</evidence>